<keyword evidence="7" id="KW-0694">RNA-binding</keyword>
<evidence type="ECO:0000256" key="9">
    <source>
        <dbReference type="ARBA" id="ARBA00023163"/>
    </source>
</evidence>
<dbReference type="SUPFAM" id="SSF52113">
    <property type="entry name" value="BRCT domain"/>
    <property type="match status" value="1"/>
</dbReference>
<evidence type="ECO:0000256" key="13">
    <source>
        <dbReference type="ARBA" id="ARBA00063107"/>
    </source>
</evidence>
<dbReference type="PANTHER" id="PTHR23081:SF36">
    <property type="entry name" value="RNA POLYMERASE II SUBUNIT A C-TERMINAL DOMAIN PHOSPHATASE"/>
    <property type="match status" value="1"/>
</dbReference>
<evidence type="ECO:0000313" key="18">
    <source>
        <dbReference type="EMBL" id="KMZ74265.1"/>
    </source>
</evidence>
<dbReference type="InterPro" id="IPR001357">
    <property type="entry name" value="BRCT_dom"/>
</dbReference>
<reference evidence="19" key="1">
    <citation type="journal article" date="2016" name="Nature">
        <title>The genome of the seagrass Zostera marina reveals angiosperm adaptation to the sea.</title>
        <authorList>
            <person name="Olsen J.L."/>
            <person name="Rouze P."/>
            <person name="Verhelst B."/>
            <person name="Lin Y.-C."/>
            <person name="Bayer T."/>
            <person name="Collen J."/>
            <person name="Dattolo E."/>
            <person name="De Paoli E."/>
            <person name="Dittami S."/>
            <person name="Maumus F."/>
            <person name="Michel G."/>
            <person name="Kersting A."/>
            <person name="Lauritano C."/>
            <person name="Lohaus R."/>
            <person name="Toepel M."/>
            <person name="Tonon T."/>
            <person name="Vanneste K."/>
            <person name="Amirebrahimi M."/>
            <person name="Brakel J."/>
            <person name="Bostroem C."/>
            <person name="Chovatia M."/>
            <person name="Grimwood J."/>
            <person name="Jenkins J.W."/>
            <person name="Jueterbock A."/>
            <person name="Mraz A."/>
            <person name="Stam W.T."/>
            <person name="Tice H."/>
            <person name="Bornberg-Bauer E."/>
            <person name="Green P.J."/>
            <person name="Pearson G.A."/>
            <person name="Procaccini G."/>
            <person name="Duarte C.M."/>
            <person name="Schmutz J."/>
            <person name="Reusch T.B.H."/>
            <person name="Van de Peer Y."/>
        </authorList>
    </citation>
    <scope>NUCLEOTIDE SEQUENCE [LARGE SCALE GENOMIC DNA]</scope>
    <source>
        <strain evidence="19">cv. Finnish</strain>
    </source>
</reference>
<dbReference type="CDD" id="cd07521">
    <property type="entry name" value="HAD_FCP1-like"/>
    <property type="match status" value="1"/>
</dbReference>
<accession>A0A0K9Q1D5</accession>
<keyword evidence="8" id="KW-0805">Transcription regulation</keyword>
<dbReference type="AlphaFoldDB" id="A0A0K9Q1D5"/>
<evidence type="ECO:0000313" key="19">
    <source>
        <dbReference type="Proteomes" id="UP000036987"/>
    </source>
</evidence>
<evidence type="ECO:0000259" key="17">
    <source>
        <dbReference type="PROSITE" id="PS50969"/>
    </source>
</evidence>
<comment type="cofactor">
    <cofactor evidence="1">
        <name>Mn(2+)</name>
        <dbReference type="ChEBI" id="CHEBI:29035"/>
    </cofactor>
</comment>
<comment type="subunit">
    <text evidence="13">Interacts with RAP74.</text>
</comment>
<keyword evidence="19" id="KW-1185">Reference proteome</keyword>
<feature type="compositionally biased region" description="Low complexity" evidence="15">
    <location>
        <begin position="29"/>
        <end position="42"/>
    </location>
</feature>
<dbReference type="GO" id="GO:0005634">
    <property type="term" value="C:nucleus"/>
    <property type="evidence" value="ECO:0007669"/>
    <property type="project" value="UniProtKB-SubCell"/>
</dbReference>
<keyword evidence="10 14" id="KW-0539">Nucleus</keyword>
<keyword evidence="6 14" id="KW-0378">Hydrolase</keyword>
<feature type="domain" description="BRCT" evidence="16">
    <location>
        <begin position="384"/>
        <end position="476"/>
    </location>
</feature>
<dbReference type="InterPro" id="IPR011947">
    <property type="entry name" value="FCP1_euk"/>
</dbReference>
<dbReference type="InterPro" id="IPR023214">
    <property type="entry name" value="HAD_sf"/>
</dbReference>
<dbReference type="STRING" id="29655.A0A0K9Q1D5"/>
<keyword evidence="5" id="KW-0479">Metal-binding</keyword>
<evidence type="ECO:0000256" key="11">
    <source>
        <dbReference type="ARBA" id="ARBA00047761"/>
    </source>
</evidence>
<proteinExistence type="predicted"/>
<dbReference type="SUPFAM" id="SSF56784">
    <property type="entry name" value="HAD-like"/>
    <property type="match status" value="1"/>
</dbReference>
<evidence type="ECO:0000256" key="3">
    <source>
        <dbReference type="ARBA" id="ARBA00004123"/>
    </source>
</evidence>
<dbReference type="CDD" id="cd17729">
    <property type="entry name" value="BRCT_CTDP1"/>
    <property type="match status" value="1"/>
</dbReference>
<dbReference type="OMA" id="NAHDATI"/>
<evidence type="ECO:0000256" key="5">
    <source>
        <dbReference type="ARBA" id="ARBA00022723"/>
    </source>
</evidence>
<evidence type="ECO:0000256" key="10">
    <source>
        <dbReference type="ARBA" id="ARBA00023242"/>
    </source>
</evidence>
<evidence type="ECO:0000256" key="12">
    <source>
        <dbReference type="ARBA" id="ARBA00048336"/>
    </source>
</evidence>
<evidence type="ECO:0000256" key="2">
    <source>
        <dbReference type="ARBA" id="ARBA00001946"/>
    </source>
</evidence>
<dbReference type="InterPro" id="IPR036412">
    <property type="entry name" value="HAD-like_sf"/>
</dbReference>
<dbReference type="EC" id="3.1.3.16" evidence="14"/>
<dbReference type="Pfam" id="PF03031">
    <property type="entry name" value="NIF"/>
    <property type="match status" value="1"/>
</dbReference>
<dbReference type="PROSITE" id="PS50969">
    <property type="entry name" value="FCP1"/>
    <property type="match status" value="1"/>
</dbReference>
<evidence type="ECO:0000259" key="16">
    <source>
        <dbReference type="PROSITE" id="PS50172"/>
    </source>
</evidence>
<comment type="catalytic activity">
    <reaction evidence="11 14">
        <text>O-phospho-L-seryl-[protein] + H2O = L-seryl-[protein] + phosphate</text>
        <dbReference type="Rhea" id="RHEA:20629"/>
        <dbReference type="Rhea" id="RHEA-COMP:9863"/>
        <dbReference type="Rhea" id="RHEA-COMP:11604"/>
        <dbReference type="ChEBI" id="CHEBI:15377"/>
        <dbReference type="ChEBI" id="CHEBI:29999"/>
        <dbReference type="ChEBI" id="CHEBI:43474"/>
        <dbReference type="ChEBI" id="CHEBI:83421"/>
        <dbReference type="EC" id="3.1.3.16"/>
    </reaction>
</comment>
<keyword evidence="9" id="KW-0804">Transcription</keyword>
<dbReference type="GO" id="GO:0003723">
    <property type="term" value="F:RNA binding"/>
    <property type="evidence" value="ECO:0007669"/>
    <property type="project" value="UniProtKB-KW"/>
</dbReference>
<comment type="cofactor">
    <cofactor evidence="2">
        <name>Mg(2+)</name>
        <dbReference type="ChEBI" id="CHEBI:18420"/>
    </cofactor>
</comment>
<evidence type="ECO:0000256" key="15">
    <source>
        <dbReference type="SAM" id="MobiDB-lite"/>
    </source>
</evidence>
<dbReference type="GO" id="GO:0008420">
    <property type="term" value="F:RNA polymerase II CTD heptapeptide repeat phosphatase activity"/>
    <property type="evidence" value="ECO:0000318"/>
    <property type="project" value="GO_Central"/>
</dbReference>
<dbReference type="GO" id="GO:0046872">
    <property type="term" value="F:metal ion binding"/>
    <property type="evidence" value="ECO:0007669"/>
    <property type="project" value="UniProtKB-KW"/>
</dbReference>
<comment type="caution">
    <text evidence="18">The sequence shown here is derived from an EMBL/GenBank/DDBJ whole genome shotgun (WGS) entry which is preliminary data.</text>
</comment>
<organism evidence="18 19">
    <name type="scientific">Zostera marina</name>
    <name type="common">Eelgrass</name>
    <dbReference type="NCBI Taxonomy" id="29655"/>
    <lineage>
        <taxon>Eukaryota</taxon>
        <taxon>Viridiplantae</taxon>
        <taxon>Streptophyta</taxon>
        <taxon>Embryophyta</taxon>
        <taxon>Tracheophyta</taxon>
        <taxon>Spermatophyta</taxon>
        <taxon>Magnoliopsida</taxon>
        <taxon>Liliopsida</taxon>
        <taxon>Zosteraceae</taxon>
        <taxon>Zostera</taxon>
    </lineage>
</organism>
<evidence type="ECO:0000256" key="14">
    <source>
        <dbReference type="RuleBase" id="RU366066"/>
    </source>
</evidence>
<dbReference type="NCBIfam" id="TIGR02250">
    <property type="entry name" value="FCP1_euk"/>
    <property type="match status" value="1"/>
</dbReference>
<name>A0A0K9Q1D5_ZOSMR</name>
<protein>
    <recommendedName>
        <fullName evidence="14">RNA polymerase II C-terminal domain phosphatase-like</fullName>
        <ecNumber evidence="14">3.1.3.16</ecNumber>
    </recommendedName>
</protein>
<dbReference type="PROSITE" id="PS50172">
    <property type="entry name" value="BRCT"/>
    <property type="match status" value="1"/>
</dbReference>
<dbReference type="PANTHER" id="PTHR23081">
    <property type="entry name" value="RNA POLYMERASE II CTD PHOSPHATASE"/>
    <property type="match status" value="1"/>
</dbReference>
<dbReference type="FunFam" id="3.40.50.1000:FF:000125">
    <property type="entry name" value="RNA polymerase II C-terminal domain phosphatase-like 4"/>
    <property type="match status" value="1"/>
</dbReference>
<gene>
    <name evidence="18" type="ORF">ZOSMA_132G00340</name>
</gene>
<dbReference type="GO" id="GO:0009651">
    <property type="term" value="P:response to salt stress"/>
    <property type="evidence" value="ECO:0007669"/>
    <property type="project" value="UniProtKB-ARBA"/>
</dbReference>
<dbReference type="InterPro" id="IPR039189">
    <property type="entry name" value="Fcp1"/>
</dbReference>
<dbReference type="EMBL" id="LFYR01000379">
    <property type="protein sequence ID" value="KMZ74265.1"/>
    <property type="molecule type" value="Genomic_DNA"/>
</dbReference>
<dbReference type="InterPro" id="IPR036420">
    <property type="entry name" value="BRCT_dom_sf"/>
</dbReference>
<dbReference type="Pfam" id="PF00533">
    <property type="entry name" value="BRCT"/>
    <property type="match status" value="1"/>
</dbReference>
<comment type="catalytic activity">
    <reaction evidence="12 14">
        <text>O-phospho-L-threonyl-[protein] + H2O = L-threonyl-[protein] + phosphate</text>
        <dbReference type="Rhea" id="RHEA:47004"/>
        <dbReference type="Rhea" id="RHEA-COMP:11060"/>
        <dbReference type="Rhea" id="RHEA-COMP:11605"/>
        <dbReference type="ChEBI" id="CHEBI:15377"/>
        <dbReference type="ChEBI" id="CHEBI:30013"/>
        <dbReference type="ChEBI" id="CHEBI:43474"/>
        <dbReference type="ChEBI" id="CHEBI:61977"/>
        <dbReference type="EC" id="3.1.3.16"/>
    </reaction>
</comment>
<dbReference type="InterPro" id="IPR004274">
    <property type="entry name" value="FCP1_dom"/>
</dbReference>
<comment type="function">
    <text evidence="14">This promotes the activity of RNA polymerase II.</text>
</comment>
<feature type="region of interest" description="Disordered" evidence="15">
    <location>
        <begin position="29"/>
        <end position="85"/>
    </location>
</feature>
<sequence length="493" mass="56359">MSLTAESPVHSSSSSDDFVAALELDLAMNNSSSSSSTSSNKSLGRDSSNAGSDKDEDTDGEKEINKEGEQEADEEGQEADEEGHRRIKRCKIENIDVTLKSKSAIVNDLLSKRGCPHPGLYKGLCVNCGKPIEDDGSGVAFGYIREGLTVRPTEIQRLREIDLKNLFHKKKLILVLDLDHTLLNSTRYVDISFEEDLLLRKIDPMHGDPKRSLFRLDSMHLLTKLRPYVHTFLSEASNMYEMYIYTMAERSYALEIAKILDPSEVYFHSKVICQSDCTQRYQKGLDVVLGAENTVVILDDTEAVWQKHKQNLILMERYHYFSSSSRQFNSNFKPLLLAKEDESETDGILYSILTVLKRVHHMFYDTVSEDNLNGSDVRLVLRNVRQEILQGCKLVFSHIFPSESRGEDHRIWRMCEQLGAKCYTEVDLSITHIISNDRGTRKSRWAIENEKFLVNPGWVEGAYFLWRRMQEKDYPVSTPRILNPPKIESAQVE</sequence>
<dbReference type="Gene3D" id="3.40.50.10190">
    <property type="entry name" value="BRCT domain"/>
    <property type="match status" value="1"/>
</dbReference>
<dbReference type="FunFam" id="3.40.50.10190:FF:000014">
    <property type="entry name" value="RNA polymerase II C-terminal domain phosphatase-like 3"/>
    <property type="match status" value="1"/>
</dbReference>
<evidence type="ECO:0000256" key="4">
    <source>
        <dbReference type="ARBA" id="ARBA00022491"/>
    </source>
</evidence>
<evidence type="ECO:0000256" key="8">
    <source>
        <dbReference type="ARBA" id="ARBA00023015"/>
    </source>
</evidence>
<evidence type="ECO:0000256" key="1">
    <source>
        <dbReference type="ARBA" id="ARBA00001936"/>
    </source>
</evidence>
<dbReference type="OrthoDB" id="10249888at2759"/>
<keyword evidence="4" id="KW-0678">Repressor</keyword>
<evidence type="ECO:0000256" key="6">
    <source>
        <dbReference type="ARBA" id="ARBA00022801"/>
    </source>
</evidence>
<feature type="domain" description="FCP1 homology" evidence="17">
    <location>
        <begin position="167"/>
        <end position="339"/>
    </location>
</feature>
<evidence type="ECO:0000256" key="7">
    <source>
        <dbReference type="ARBA" id="ARBA00022884"/>
    </source>
</evidence>
<dbReference type="SMART" id="SM00577">
    <property type="entry name" value="CPDc"/>
    <property type="match status" value="1"/>
</dbReference>
<feature type="compositionally biased region" description="Acidic residues" evidence="15">
    <location>
        <begin position="70"/>
        <end position="81"/>
    </location>
</feature>
<dbReference type="Proteomes" id="UP000036987">
    <property type="component" value="Unassembled WGS sequence"/>
</dbReference>
<dbReference type="Gene3D" id="3.40.50.1000">
    <property type="entry name" value="HAD superfamily/HAD-like"/>
    <property type="match status" value="1"/>
</dbReference>
<comment type="subcellular location">
    <subcellularLocation>
        <location evidence="3 14">Nucleus</location>
    </subcellularLocation>
</comment>